<proteinExistence type="predicted"/>
<accession>A0A2N9LCX7</accession>
<dbReference type="InterPro" id="IPR012338">
    <property type="entry name" value="Beta-lactam/transpept-like"/>
</dbReference>
<dbReference type="EMBL" id="OKRB01000086">
    <property type="protein sequence ID" value="SPE20845.1"/>
    <property type="molecule type" value="Genomic_DNA"/>
</dbReference>
<feature type="domain" description="Beta-lactamase-related" evidence="2">
    <location>
        <begin position="71"/>
        <end position="416"/>
    </location>
</feature>
<feature type="region of interest" description="Disordered" evidence="1">
    <location>
        <begin position="411"/>
        <end position="437"/>
    </location>
</feature>
<dbReference type="SUPFAM" id="SSF56601">
    <property type="entry name" value="beta-lactamase/transpeptidase-like"/>
    <property type="match status" value="1"/>
</dbReference>
<protein>
    <submittedName>
        <fullName evidence="3">Beta-lactamase (Modular protein)</fullName>
    </submittedName>
</protein>
<dbReference type="OrthoDB" id="846150at2"/>
<dbReference type="Proteomes" id="UP000239735">
    <property type="component" value="Unassembled WGS sequence"/>
</dbReference>
<dbReference type="Gene3D" id="3.40.710.10">
    <property type="entry name" value="DD-peptidase/beta-lactamase superfamily"/>
    <property type="match status" value="1"/>
</dbReference>
<dbReference type="AlphaFoldDB" id="A0A2N9LCX7"/>
<sequence length="455" mass="49385">MNAEEMFHRSSVSAAIARSRAMMNPMKHSHLALIAAVLAWPAVGANWAIGQNTVSNEHVSAAPIDAFHSRFDAELSRHGIAGGGFAFVHGAGSATQFFQGEANVATHQPVDAETSYNWASITKTFTAIAILQLRDRGRLSLDDPAVSYVPELREVHDAYGPVDAITIRELLTHSAGFRNATWPWDCDDSSNCDWQPFEPTRWSQVVAMLPYTHIAFAPGSRWSYSNLGYVFLGQIIERLSGEDIEVYIDKNILKPLGMTASYFDRSPYFLADHVSASYVRTGGKLVAQPFDFDTGITAANSGLKAPIPDMVKYLRFLIGDPANPIYDIVLKRSSLEEAWTGVLPAVEPGQAPTAYTSGANGAQAKMGLGFFVMEAAGRRYIYHDGDQGGFSSELLVDPDGHSASILAVNTTDSGEQAPTPELHPKSNTEPEPGADLRTTLRGVLLDTVYPGYATK</sequence>
<evidence type="ECO:0000313" key="3">
    <source>
        <dbReference type="EMBL" id="SPE20845.1"/>
    </source>
</evidence>
<organism evidence="3 4">
    <name type="scientific">Candidatus Sulfuritelmatomonas gaucii</name>
    <dbReference type="NCBI Taxonomy" id="2043161"/>
    <lineage>
        <taxon>Bacteria</taxon>
        <taxon>Pseudomonadati</taxon>
        <taxon>Acidobacteriota</taxon>
        <taxon>Terriglobia</taxon>
        <taxon>Terriglobales</taxon>
        <taxon>Acidobacteriaceae</taxon>
        <taxon>Candidatus Sulfuritelmatomonas</taxon>
    </lineage>
</organism>
<evidence type="ECO:0000313" key="4">
    <source>
        <dbReference type="Proteomes" id="UP000239735"/>
    </source>
</evidence>
<dbReference type="PANTHER" id="PTHR43283">
    <property type="entry name" value="BETA-LACTAMASE-RELATED"/>
    <property type="match status" value="1"/>
</dbReference>
<name>A0A2N9LCX7_9BACT</name>
<dbReference type="InterPro" id="IPR050789">
    <property type="entry name" value="Diverse_Enzym_Activities"/>
</dbReference>
<dbReference type="InterPro" id="IPR001466">
    <property type="entry name" value="Beta-lactam-related"/>
</dbReference>
<dbReference type="Pfam" id="PF00144">
    <property type="entry name" value="Beta-lactamase"/>
    <property type="match status" value="1"/>
</dbReference>
<gene>
    <name evidence="3" type="ORF">SBA5_30050</name>
</gene>
<evidence type="ECO:0000259" key="2">
    <source>
        <dbReference type="Pfam" id="PF00144"/>
    </source>
</evidence>
<reference evidence="4" key="1">
    <citation type="submission" date="2018-02" db="EMBL/GenBank/DDBJ databases">
        <authorList>
            <person name="Hausmann B."/>
        </authorList>
    </citation>
    <scope>NUCLEOTIDE SEQUENCE [LARGE SCALE GENOMIC DNA]</scope>
    <source>
        <strain evidence="4">Peat soil MAG SbA5</strain>
    </source>
</reference>
<dbReference type="PANTHER" id="PTHR43283:SF3">
    <property type="entry name" value="BETA-LACTAMASE FAMILY PROTEIN (AFU_ORTHOLOGUE AFUA_5G07500)"/>
    <property type="match status" value="1"/>
</dbReference>
<evidence type="ECO:0000256" key="1">
    <source>
        <dbReference type="SAM" id="MobiDB-lite"/>
    </source>
</evidence>